<proteinExistence type="predicted"/>
<evidence type="ECO:0000313" key="3">
    <source>
        <dbReference type="Proteomes" id="UP001321542"/>
    </source>
</evidence>
<reference evidence="2 3" key="2">
    <citation type="journal article" date="2023" name="ChemBioChem">
        <title>Acyltransferase Domain Exchange between Two Independent Type I Polyketide Synthases in the Same Producer Strain of Macrolide Antibiotics.</title>
        <authorList>
            <person name="Kudo F."/>
            <person name="Kishikawa K."/>
            <person name="Tsuboi K."/>
            <person name="Kido T."/>
            <person name="Usui T."/>
            <person name="Hashimoto J."/>
            <person name="Shin-Ya K."/>
            <person name="Miyanaga A."/>
            <person name="Eguchi T."/>
        </authorList>
    </citation>
    <scope>NUCLEOTIDE SEQUENCE [LARGE SCALE GENOMIC DNA]</scope>
    <source>
        <strain evidence="2 3">A-8890</strain>
    </source>
</reference>
<keyword evidence="3" id="KW-1185">Reference proteome</keyword>
<feature type="region of interest" description="Disordered" evidence="1">
    <location>
        <begin position="1"/>
        <end position="37"/>
    </location>
</feature>
<name>A0ABM7F3X5_9ACTN</name>
<dbReference type="Proteomes" id="UP001321542">
    <property type="component" value="Chromosome"/>
</dbReference>
<accession>A0ABM7F3X5</accession>
<dbReference type="EMBL" id="AP018448">
    <property type="protein sequence ID" value="BBC30472.1"/>
    <property type="molecule type" value="Genomic_DNA"/>
</dbReference>
<gene>
    <name evidence="2" type="ORF">SGFS_017660</name>
</gene>
<evidence type="ECO:0000256" key="1">
    <source>
        <dbReference type="SAM" id="MobiDB-lite"/>
    </source>
</evidence>
<sequence length="77" mass="7983">MGPVQGTARGQVLVEGGAGHKRSGQPRNGAVGVGIVHGHQTGSCHPLGESHLPAETGPKLLVCRLRGVDDLNRYLQP</sequence>
<organism evidence="2 3">
    <name type="scientific">Streptomyces graminofaciens</name>
    <dbReference type="NCBI Taxonomy" id="68212"/>
    <lineage>
        <taxon>Bacteria</taxon>
        <taxon>Bacillati</taxon>
        <taxon>Actinomycetota</taxon>
        <taxon>Actinomycetes</taxon>
        <taxon>Kitasatosporales</taxon>
        <taxon>Streptomycetaceae</taxon>
        <taxon>Streptomyces</taxon>
    </lineage>
</organism>
<protein>
    <submittedName>
        <fullName evidence="2">Uncharacterized protein</fullName>
    </submittedName>
</protein>
<reference evidence="2 3" key="1">
    <citation type="journal article" date="2010" name="ChemBioChem">
        <title>Cloning and characterization of the biosynthetic gene cluster of 16-membered macrolide antibiotic FD-891: involvement of a dual functional cytochrome P450 monooxygenase catalyzing epoxidation and hydroxylation.</title>
        <authorList>
            <person name="Kudo F."/>
            <person name="Motegi A."/>
            <person name="Mizoue K."/>
            <person name="Eguchi T."/>
        </authorList>
    </citation>
    <scope>NUCLEOTIDE SEQUENCE [LARGE SCALE GENOMIC DNA]</scope>
    <source>
        <strain evidence="2 3">A-8890</strain>
    </source>
</reference>
<evidence type="ECO:0000313" key="2">
    <source>
        <dbReference type="EMBL" id="BBC30472.1"/>
    </source>
</evidence>